<feature type="transmembrane region" description="Helical" evidence="7">
    <location>
        <begin position="657"/>
        <end position="681"/>
    </location>
</feature>
<evidence type="ECO:0000256" key="3">
    <source>
        <dbReference type="ARBA" id="ARBA00022692"/>
    </source>
</evidence>
<dbReference type="Pfam" id="PF02687">
    <property type="entry name" value="FtsX"/>
    <property type="match status" value="1"/>
</dbReference>
<organism evidence="9 10">
    <name type="scientific">Saxibacter everestensis</name>
    <dbReference type="NCBI Taxonomy" id="2909229"/>
    <lineage>
        <taxon>Bacteria</taxon>
        <taxon>Bacillati</taxon>
        <taxon>Actinomycetota</taxon>
        <taxon>Actinomycetes</taxon>
        <taxon>Micrococcales</taxon>
        <taxon>Brevibacteriaceae</taxon>
        <taxon>Saxibacter</taxon>
    </lineage>
</organism>
<keyword evidence="3 7" id="KW-0812">Transmembrane</keyword>
<feature type="transmembrane region" description="Helical" evidence="7">
    <location>
        <begin position="458"/>
        <end position="479"/>
    </location>
</feature>
<keyword evidence="5 7" id="KW-0472">Membrane</keyword>
<protein>
    <recommendedName>
        <fullName evidence="8">ABC3 transporter permease C-terminal domain-containing protein</fullName>
    </recommendedName>
</protein>
<feature type="transmembrane region" description="Helical" evidence="7">
    <location>
        <begin position="606"/>
        <end position="625"/>
    </location>
</feature>
<proteinExistence type="predicted"/>
<dbReference type="RefSeq" id="WP_349638015.1">
    <property type="nucleotide sequence ID" value="NZ_CP090958.1"/>
</dbReference>
<evidence type="ECO:0000313" key="10">
    <source>
        <dbReference type="Proteomes" id="UP001209083"/>
    </source>
</evidence>
<feature type="compositionally biased region" description="Polar residues" evidence="6">
    <location>
        <begin position="73"/>
        <end position="82"/>
    </location>
</feature>
<evidence type="ECO:0000256" key="5">
    <source>
        <dbReference type="ARBA" id="ARBA00023136"/>
    </source>
</evidence>
<keyword evidence="4 7" id="KW-1133">Transmembrane helix</keyword>
<dbReference type="Proteomes" id="UP001209083">
    <property type="component" value="Chromosome"/>
</dbReference>
<evidence type="ECO:0000313" key="9">
    <source>
        <dbReference type="EMBL" id="WGW11230.1"/>
    </source>
</evidence>
<evidence type="ECO:0000259" key="8">
    <source>
        <dbReference type="Pfam" id="PF02687"/>
    </source>
</evidence>
<comment type="subcellular location">
    <subcellularLocation>
        <location evidence="1">Cell membrane</location>
        <topology evidence="1">Multi-pass membrane protein</topology>
    </subcellularLocation>
</comment>
<feature type="region of interest" description="Disordered" evidence="6">
    <location>
        <begin position="505"/>
        <end position="531"/>
    </location>
</feature>
<dbReference type="EMBL" id="CP090958">
    <property type="protein sequence ID" value="WGW11230.1"/>
    <property type="molecule type" value="Genomic_DNA"/>
</dbReference>
<feature type="transmembrane region" description="Helical" evidence="7">
    <location>
        <begin position="409"/>
        <end position="437"/>
    </location>
</feature>
<evidence type="ECO:0000256" key="4">
    <source>
        <dbReference type="ARBA" id="ARBA00022989"/>
    </source>
</evidence>
<feature type="transmembrane region" description="Helical" evidence="7">
    <location>
        <begin position="687"/>
        <end position="709"/>
    </location>
</feature>
<evidence type="ECO:0000256" key="2">
    <source>
        <dbReference type="ARBA" id="ARBA00022475"/>
    </source>
</evidence>
<feature type="region of interest" description="Disordered" evidence="6">
    <location>
        <begin position="61"/>
        <end position="85"/>
    </location>
</feature>
<feature type="transmembrane region" description="Helical" evidence="7">
    <location>
        <begin position="299"/>
        <end position="320"/>
    </location>
</feature>
<accession>A0ABY8QS53</accession>
<feature type="transmembrane region" description="Helical" evidence="7">
    <location>
        <begin position="340"/>
        <end position="361"/>
    </location>
</feature>
<dbReference type="InterPro" id="IPR003838">
    <property type="entry name" value="ABC3_permease_C"/>
</dbReference>
<name>A0ABY8QS53_9MICO</name>
<feature type="domain" description="ABC3 transporter permease C-terminal" evidence="8">
    <location>
        <begin position="258"/>
        <end position="361"/>
    </location>
</feature>
<keyword evidence="2" id="KW-1003">Cell membrane</keyword>
<evidence type="ECO:0000256" key="7">
    <source>
        <dbReference type="SAM" id="Phobius"/>
    </source>
</evidence>
<evidence type="ECO:0000256" key="1">
    <source>
        <dbReference type="ARBA" id="ARBA00004651"/>
    </source>
</evidence>
<feature type="transmembrane region" description="Helical" evidence="7">
    <location>
        <begin position="382"/>
        <end position="403"/>
    </location>
</feature>
<sequence length="729" mass="75065">MNALRIAVRLLKGGGKRDLQTVGLAIVAYAVATALLVVILGGLHGFIQRNDRAVDWSVQPVTTSESRAGGASGEQTEQTASGQHGRIAVHSEVADGHSMTVVDIAAPKDGGAASSNLVPPGMSRLPAPGEVWVSPALAELIETLPADRLADRLTTDARVADASLAGELPAASLPSDKELVAVIGRSTDDPAMNPQGSTSGWNLLEPQGYSAFGVHDADAQVSFELGSVGGDFRTVVGSMSPIYLSLAVLAVILMIIPLITLGSAAARLGVARRDARLAALRLIGATPGQVVGMTAIESMIHAAVGAVAGVGLALALLPLVGLVPFQGSGFSFGQLMLNPLWLVAVIAGVVLLAGVSAIVGLGRVIVSPLGVAQRQTPPRVKIIRLVIFVVVIIGWNVLAPSAMNFGISFILISLGVVFLIVNLIGPWVVSVMARIVAKRAKRAESLLAARRLIDDPKAAWRAVSGVALAGFVAAIVSVMPALTQLGYDSVAQTSVSIPGLAQELAQQDGEQDGAQEPELSSQQNDAAATAKAKVEDALQGAGVSGSVSVEAGEVQITQNLRDSAARAETLDRTTTALVGVLPGSPPNSYEPEAYASATMAQDVQTGVLFTLIMSFLVAAASAGIAQASSTLDRRQIYGLMHLAGTDERVLNRTRFRVTLWPLLLTCGISAGLGLFFTLPLLGSALVLAPQGLLLLLGCLAGGIALVVLASAGSRPILRQVLADTSPRPD</sequence>
<gene>
    <name evidence="9" type="ORF">LWF01_14190</name>
</gene>
<feature type="transmembrane region" description="Helical" evidence="7">
    <location>
        <begin position="21"/>
        <end position="47"/>
    </location>
</feature>
<reference evidence="9 10" key="1">
    <citation type="submission" date="2023-05" db="EMBL/GenBank/DDBJ databases">
        <title>Lithophilousrod everest ZFBP1038 complete genpme.</title>
        <authorList>
            <person name="Tian M."/>
        </authorList>
    </citation>
    <scope>NUCLEOTIDE SEQUENCE [LARGE SCALE GENOMIC DNA]</scope>
    <source>
        <strain evidence="9 10">ZFBP1038</strain>
    </source>
</reference>
<evidence type="ECO:0000256" key="6">
    <source>
        <dbReference type="SAM" id="MobiDB-lite"/>
    </source>
</evidence>
<keyword evidence="10" id="KW-1185">Reference proteome</keyword>
<feature type="transmembrane region" description="Helical" evidence="7">
    <location>
        <begin position="242"/>
        <end position="266"/>
    </location>
</feature>